<dbReference type="EMBL" id="GL883094">
    <property type="protein sequence ID" value="EGG10555.1"/>
    <property type="molecule type" value="Genomic_DNA"/>
</dbReference>
<gene>
    <name evidence="20" type="ORF">MELLADRAFT_103219</name>
</gene>
<dbReference type="KEGG" id="mlr:MELLADRAFT_103219"/>
<keyword evidence="7" id="KW-0812">Transmembrane</keyword>
<keyword evidence="21" id="KW-1185">Reference proteome</keyword>
<evidence type="ECO:0000256" key="16">
    <source>
        <dbReference type="ARBA" id="ARBA00039024"/>
    </source>
</evidence>
<dbReference type="InParanoid" id="F4RAY2"/>
<comment type="similarity">
    <text evidence="3">Belongs to the polyprenol kinase family.</text>
</comment>
<dbReference type="eggNOG" id="ENOG502S1PU">
    <property type="taxonomic scope" value="Eukaryota"/>
</dbReference>
<keyword evidence="14" id="KW-0472">Membrane</keyword>
<keyword evidence="12" id="KW-0809">Transit peptide</keyword>
<dbReference type="Gene3D" id="6.10.140.2220">
    <property type="match status" value="1"/>
</dbReference>
<evidence type="ECO:0000256" key="8">
    <source>
        <dbReference type="ARBA" id="ARBA00022723"/>
    </source>
</evidence>
<organism evidence="21">
    <name type="scientific">Melampsora larici-populina (strain 98AG31 / pathotype 3-4-7)</name>
    <name type="common">Poplar leaf rust fungus</name>
    <dbReference type="NCBI Taxonomy" id="747676"/>
    <lineage>
        <taxon>Eukaryota</taxon>
        <taxon>Fungi</taxon>
        <taxon>Dikarya</taxon>
        <taxon>Basidiomycota</taxon>
        <taxon>Pucciniomycotina</taxon>
        <taxon>Pucciniomycetes</taxon>
        <taxon>Pucciniales</taxon>
        <taxon>Melampsoraceae</taxon>
        <taxon>Melampsora</taxon>
    </lineage>
</organism>
<dbReference type="SUPFAM" id="SSF48452">
    <property type="entry name" value="TPR-like"/>
    <property type="match status" value="1"/>
</dbReference>
<evidence type="ECO:0000256" key="4">
    <source>
        <dbReference type="ARBA" id="ARBA00022528"/>
    </source>
</evidence>
<sequence>MKGLGQLDTQDMSTSRNFALDQGLELCSNRDLSNLQLRREPSVSVSLTAQQGSATGYGVLVHQSNQIMTFKNPKETFASYNLQDQEHPLKKQEANILESLNREIATNGEQTRTVALYKNTLGEIYIIMGRLDEAQKMLEAAEIITQNPSTRENLGKIFEMRGDYEQSIKWRKMGAPNAMVCSHSGCLELGTSTLAELSHCARCKCVFYCNATCQKKDWNRHKKYCKASAPTA</sequence>
<dbReference type="SUPFAM" id="SSF144232">
    <property type="entry name" value="HIT/MYND zinc finger-like"/>
    <property type="match status" value="1"/>
</dbReference>
<evidence type="ECO:0000256" key="6">
    <source>
        <dbReference type="ARBA" id="ARBA00022679"/>
    </source>
</evidence>
<evidence type="ECO:0000313" key="20">
    <source>
        <dbReference type="EMBL" id="EGG10555.1"/>
    </source>
</evidence>
<comment type="subcellular location">
    <subcellularLocation>
        <location evidence="1">Membrane</location>
        <topology evidence="1">Multi-pass membrane protein</topology>
    </subcellularLocation>
    <subcellularLocation>
        <location evidence="2">Plastid</location>
        <location evidence="2">Chloroplast</location>
    </subcellularLocation>
</comment>
<protein>
    <recommendedName>
        <fullName evidence="16">phytol kinase</fullName>
        <ecNumber evidence="16">2.7.1.182</ecNumber>
    </recommendedName>
</protein>
<keyword evidence="10" id="KW-0418">Kinase</keyword>
<dbReference type="GeneID" id="18921901"/>
<evidence type="ECO:0000256" key="12">
    <source>
        <dbReference type="ARBA" id="ARBA00022946"/>
    </source>
</evidence>
<keyword evidence="6" id="KW-0808">Transferase</keyword>
<keyword evidence="4" id="KW-0150">Chloroplast</keyword>
<keyword evidence="11" id="KW-0862">Zinc</keyword>
<dbReference type="HOGENOM" id="CLU_1195098_0_0_1"/>
<evidence type="ECO:0000256" key="10">
    <source>
        <dbReference type="ARBA" id="ARBA00022777"/>
    </source>
</evidence>
<evidence type="ECO:0000256" key="13">
    <source>
        <dbReference type="ARBA" id="ARBA00022989"/>
    </source>
</evidence>
<keyword evidence="8" id="KW-0479">Metal-binding</keyword>
<evidence type="ECO:0000256" key="17">
    <source>
        <dbReference type="ARBA" id="ARBA00048889"/>
    </source>
</evidence>
<dbReference type="EC" id="2.7.1.182" evidence="16"/>
<accession>F4RAY2</accession>
<keyword evidence="9 18" id="KW-0863">Zinc-finger</keyword>
<dbReference type="OrthoDB" id="5231159at2759"/>
<comment type="catalytic activity">
    <reaction evidence="17">
        <text>phytol + CTP = phytyl phosphate + CDP + H(+)</text>
        <dbReference type="Rhea" id="RHEA:38055"/>
        <dbReference type="ChEBI" id="CHEBI:15378"/>
        <dbReference type="ChEBI" id="CHEBI:17327"/>
        <dbReference type="ChEBI" id="CHEBI:37563"/>
        <dbReference type="ChEBI" id="CHEBI:58069"/>
        <dbReference type="ChEBI" id="CHEBI:75483"/>
        <dbReference type="EC" id="2.7.1.182"/>
    </reaction>
</comment>
<evidence type="ECO:0000313" key="21">
    <source>
        <dbReference type="Proteomes" id="UP000001072"/>
    </source>
</evidence>
<proteinExistence type="inferred from homology"/>
<dbReference type="InterPro" id="IPR011990">
    <property type="entry name" value="TPR-like_helical_dom_sf"/>
</dbReference>
<dbReference type="STRING" id="747676.F4RAY2"/>
<dbReference type="VEuPathDB" id="FungiDB:MELLADRAFT_103219"/>
<keyword evidence="13" id="KW-1133">Transmembrane helix</keyword>
<comment type="pathway">
    <text evidence="15">Cofactor biosynthesis; tocopherol biosynthesis.</text>
</comment>
<dbReference type="InterPro" id="IPR002893">
    <property type="entry name" value="Znf_MYND"/>
</dbReference>
<evidence type="ECO:0000256" key="3">
    <source>
        <dbReference type="ARBA" id="ARBA00010794"/>
    </source>
</evidence>
<dbReference type="InterPro" id="IPR039606">
    <property type="entry name" value="Phytol/farnesol_kinase"/>
</dbReference>
<evidence type="ECO:0000256" key="1">
    <source>
        <dbReference type="ARBA" id="ARBA00004141"/>
    </source>
</evidence>
<evidence type="ECO:0000256" key="15">
    <source>
        <dbReference type="ARBA" id="ARBA00024015"/>
    </source>
</evidence>
<dbReference type="PANTHER" id="PTHR32523">
    <property type="entry name" value="PHYTOL KINASE 1, CHLOROPLASTIC"/>
    <property type="match status" value="1"/>
</dbReference>
<evidence type="ECO:0000256" key="18">
    <source>
        <dbReference type="PROSITE-ProRule" id="PRU00134"/>
    </source>
</evidence>
<dbReference type="GO" id="GO:0008270">
    <property type="term" value="F:zinc ion binding"/>
    <property type="evidence" value="ECO:0007669"/>
    <property type="project" value="UniProtKB-KW"/>
</dbReference>
<dbReference type="Pfam" id="PF01753">
    <property type="entry name" value="zf-MYND"/>
    <property type="match status" value="1"/>
</dbReference>
<evidence type="ECO:0000256" key="7">
    <source>
        <dbReference type="ARBA" id="ARBA00022692"/>
    </source>
</evidence>
<evidence type="ECO:0000256" key="11">
    <source>
        <dbReference type="ARBA" id="ARBA00022833"/>
    </source>
</evidence>
<dbReference type="GO" id="GO:0016020">
    <property type="term" value="C:membrane"/>
    <property type="evidence" value="ECO:0007669"/>
    <property type="project" value="UniProtKB-SubCell"/>
</dbReference>
<dbReference type="RefSeq" id="XP_007406024.1">
    <property type="nucleotide sequence ID" value="XM_007405962.1"/>
</dbReference>
<dbReference type="GO" id="GO:0010276">
    <property type="term" value="F:phytol kinase activity"/>
    <property type="evidence" value="ECO:0007669"/>
    <property type="project" value="UniProtKB-EC"/>
</dbReference>
<evidence type="ECO:0000256" key="9">
    <source>
        <dbReference type="ARBA" id="ARBA00022771"/>
    </source>
</evidence>
<dbReference type="PROSITE" id="PS50865">
    <property type="entry name" value="ZF_MYND_2"/>
    <property type="match status" value="1"/>
</dbReference>
<evidence type="ECO:0000256" key="5">
    <source>
        <dbReference type="ARBA" id="ARBA00022640"/>
    </source>
</evidence>
<feature type="domain" description="MYND-type" evidence="19">
    <location>
        <begin position="186"/>
        <end position="225"/>
    </location>
</feature>
<evidence type="ECO:0000259" key="19">
    <source>
        <dbReference type="PROSITE" id="PS50865"/>
    </source>
</evidence>
<dbReference type="AlphaFoldDB" id="F4RAY2"/>
<name>F4RAY2_MELLP</name>
<reference evidence="21" key="1">
    <citation type="journal article" date="2011" name="Proc. Natl. Acad. Sci. U.S.A.">
        <title>Obligate biotrophy features unraveled by the genomic analysis of rust fungi.</title>
        <authorList>
            <person name="Duplessis S."/>
            <person name="Cuomo C.A."/>
            <person name="Lin Y.-C."/>
            <person name="Aerts A."/>
            <person name="Tisserant E."/>
            <person name="Veneault-Fourrey C."/>
            <person name="Joly D.L."/>
            <person name="Hacquard S."/>
            <person name="Amselem J."/>
            <person name="Cantarel B.L."/>
            <person name="Chiu R."/>
            <person name="Coutinho P.M."/>
            <person name="Feau N."/>
            <person name="Field M."/>
            <person name="Frey P."/>
            <person name="Gelhaye E."/>
            <person name="Goldberg J."/>
            <person name="Grabherr M.G."/>
            <person name="Kodira C.D."/>
            <person name="Kohler A."/>
            <person name="Kuees U."/>
            <person name="Lindquist E.A."/>
            <person name="Lucas S.M."/>
            <person name="Mago R."/>
            <person name="Mauceli E."/>
            <person name="Morin E."/>
            <person name="Murat C."/>
            <person name="Pangilinan J.L."/>
            <person name="Park R."/>
            <person name="Pearson M."/>
            <person name="Quesneville H."/>
            <person name="Rouhier N."/>
            <person name="Sakthikumar S."/>
            <person name="Salamov A.A."/>
            <person name="Schmutz J."/>
            <person name="Selles B."/>
            <person name="Shapiro H."/>
            <person name="Tanguay P."/>
            <person name="Tuskan G.A."/>
            <person name="Henrissat B."/>
            <person name="Van de Peer Y."/>
            <person name="Rouze P."/>
            <person name="Ellis J.G."/>
            <person name="Dodds P.N."/>
            <person name="Schein J.E."/>
            <person name="Zhong S."/>
            <person name="Hamelin R.C."/>
            <person name="Grigoriev I.V."/>
            <person name="Szabo L.J."/>
            <person name="Martin F."/>
        </authorList>
    </citation>
    <scope>NUCLEOTIDE SEQUENCE [LARGE SCALE GENOMIC DNA]</scope>
    <source>
        <strain evidence="21">98AG31 / pathotype 3-4-7</strain>
    </source>
</reference>
<dbReference type="PANTHER" id="PTHR32523:SF8">
    <property type="entry name" value="DOLICHOL KINASE"/>
    <property type="match status" value="1"/>
</dbReference>
<keyword evidence="5" id="KW-0934">Plastid</keyword>
<evidence type="ECO:0000256" key="2">
    <source>
        <dbReference type="ARBA" id="ARBA00004229"/>
    </source>
</evidence>
<dbReference type="Gene3D" id="1.25.40.10">
    <property type="entry name" value="Tetratricopeptide repeat domain"/>
    <property type="match status" value="1"/>
</dbReference>
<evidence type="ECO:0000256" key="14">
    <source>
        <dbReference type="ARBA" id="ARBA00023136"/>
    </source>
</evidence>
<dbReference type="Proteomes" id="UP000001072">
    <property type="component" value="Unassembled WGS sequence"/>
</dbReference>